<dbReference type="EMBL" id="CP090958">
    <property type="protein sequence ID" value="WGW12730.1"/>
    <property type="molecule type" value="Genomic_DNA"/>
</dbReference>
<name>A0ABY8QWI3_9MICO</name>
<dbReference type="Proteomes" id="UP001209083">
    <property type="component" value="Chromosome"/>
</dbReference>
<accession>A0ABY8QWI3</accession>
<evidence type="ECO:0000313" key="1">
    <source>
        <dbReference type="EMBL" id="WGW12730.1"/>
    </source>
</evidence>
<protein>
    <submittedName>
        <fullName evidence="1">Uncharacterized protein</fullName>
    </submittedName>
</protein>
<sequence length="131" mass="14553">MSVTEDRLAEIQTRADAASPELAEPREVFGLVAHTQIDGFVFPVERKNAEQRAKANIEFVAAAREDVPWLLALVREQQAKLDAARALHPECEVFVSPHSCREADSGREPDNRYSTGGYCLSCKVRRALDGE</sequence>
<evidence type="ECO:0000313" key="2">
    <source>
        <dbReference type="Proteomes" id="UP001209083"/>
    </source>
</evidence>
<reference evidence="1 2" key="1">
    <citation type="submission" date="2023-05" db="EMBL/GenBank/DDBJ databases">
        <title>Lithophilousrod everest ZFBP1038 complete genpme.</title>
        <authorList>
            <person name="Tian M."/>
        </authorList>
    </citation>
    <scope>NUCLEOTIDE SEQUENCE [LARGE SCALE GENOMIC DNA]</scope>
    <source>
        <strain evidence="1 2">ZFBP1038</strain>
    </source>
</reference>
<gene>
    <name evidence="1" type="ORF">LWF01_02865</name>
</gene>
<dbReference type="RefSeq" id="WP_349639534.1">
    <property type="nucleotide sequence ID" value="NZ_CP090958.1"/>
</dbReference>
<keyword evidence="2" id="KW-1185">Reference proteome</keyword>
<organism evidence="1 2">
    <name type="scientific">Saxibacter everestensis</name>
    <dbReference type="NCBI Taxonomy" id="2909229"/>
    <lineage>
        <taxon>Bacteria</taxon>
        <taxon>Bacillati</taxon>
        <taxon>Actinomycetota</taxon>
        <taxon>Actinomycetes</taxon>
        <taxon>Micrococcales</taxon>
        <taxon>Brevibacteriaceae</taxon>
        <taxon>Saxibacter</taxon>
    </lineage>
</organism>
<proteinExistence type="predicted"/>